<dbReference type="PANTHER" id="PTHR47359:SF3">
    <property type="entry name" value="NLP_P60 DOMAIN-CONTAINING PROTEIN-RELATED"/>
    <property type="match status" value="1"/>
</dbReference>
<dbReference type="PANTHER" id="PTHR47359">
    <property type="entry name" value="PEPTIDOGLYCAN DL-ENDOPEPTIDASE CWLO"/>
    <property type="match status" value="1"/>
</dbReference>
<evidence type="ECO:0000256" key="4">
    <source>
        <dbReference type="ARBA" id="ARBA00022807"/>
    </source>
</evidence>
<dbReference type="Gene3D" id="3.90.1720.10">
    <property type="entry name" value="endopeptidase domain like (from Nostoc punctiforme)"/>
    <property type="match status" value="1"/>
</dbReference>
<dbReference type="EMBL" id="JADCSA010000010">
    <property type="protein sequence ID" value="MBE7325226.1"/>
    <property type="molecule type" value="Genomic_DNA"/>
</dbReference>
<keyword evidence="4" id="KW-0788">Thiol protease</keyword>
<accession>A0ABR9RUG8</accession>
<keyword evidence="3" id="KW-0378">Hydrolase</keyword>
<proteinExistence type="inferred from homology"/>
<dbReference type="Proteomes" id="UP000756387">
    <property type="component" value="Unassembled WGS sequence"/>
</dbReference>
<name>A0ABR9RUG8_9ACTN</name>
<dbReference type="InterPro" id="IPR038765">
    <property type="entry name" value="Papain-like_cys_pep_sf"/>
</dbReference>
<dbReference type="InterPro" id="IPR051794">
    <property type="entry name" value="PG_Endopeptidase_C40"/>
</dbReference>
<sequence>MASALATPVQAAPAPAATPTVGQLVHVQQGAVLSHKIKKKKPLARRALAKARTRAGKPYRYGATGPNAFDCSGLTSWAYKKAGKKLPRTSSAQARAAKRVKKPRRGDLVFFHNGGSVYHVGLYAGKGKVFHASRPGVPVGKAKIWTSSVFYGRV</sequence>
<reference evidence="6 7" key="1">
    <citation type="submission" date="2020-10" db="EMBL/GenBank/DDBJ databases">
        <title>Nocardioides sp. isolated from sludge.</title>
        <authorList>
            <person name="Zhang X."/>
        </authorList>
    </citation>
    <scope>NUCLEOTIDE SEQUENCE [LARGE SCALE GENOMIC DNA]</scope>
    <source>
        <strain evidence="6 7">Y6</strain>
    </source>
</reference>
<keyword evidence="7" id="KW-1185">Reference proteome</keyword>
<evidence type="ECO:0000313" key="6">
    <source>
        <dbReference type="EMBL" id="MBE7325226.1"/>
    </source>
</evidence>
<evidence type="ECO:0000256" key="3">
    <source>
        <dbReference type="ARBA" id="ARBA00022801"/>
    </source>
</evidence>
<evidence type="ECO:0000256" key="2">
    <source>
        <dbReference type="ARBA" id="ARBA00022670"/>
    </source>
</evidence>
<evidence type="ECO:0000259" key="5">
    <source>
        <dbReference type="PROSITE" id="PS51935"/>
    </source>
</evidence>
<gene>
    <name evidence="6" type="ORF">IEQ44_11225</name>
</gene>
<dbReference type="PROSITE" id="PS51935">
    <property type="entry name" value="NLPC_P60"/>
    <property type="match status" value="1"/>
</dbReference>
<dbReference type="InterPro" id="IPR000064">
    <property type="entry name" value="NLP_P60_dom"/>
</dbReference>
<evidence type="ECO:0000313" key="7">
    <source>
        <dbReference type="Proteomes" id="UP000756387"/>
    </source>
</evidence>
<dbReference type="SUPFAM" id="SSF54001">
    <property type="entry name" value="Cysteine proteinases"/>
    <property type="match status" value="1"/>
</dbReference>
<keyword evidence="2" id="KW-0645">Protease</keyword>
<protein>
    <submittedName>
        <fullName evidence="6">C40 family peptidase</fullName>
    </submittedName>
</protein>
<feature type="domain" description="NlpC/P60" evidence="5">
    <location>
        <begin position="41"/>
        <end position="154"/>
    </location>
</feature>
<dbReference type="Pfam" id="PF00877">
    <property type="entry name" value="NLPC_P60"/>
    <property type="match status" value="1"/>
</dbReference>
<organism evidence="6 7">
    <name type="scientific">Nocardioides malaquae</name>
    <dbReference type="NCBI Taxonomy" id="2773426"/>
    <lineage>
        <taxon>Bacteria</taxon>
        <taxon>Bacillati</taxon>
        <taxon>Actinomycetota</taxon>
        <taxon>Actinomycetes</taxon>
        <taxon>Propionibacteriales</taxon>
        <taxon>Nocardioidaceae</taxon>
        <taxon>Nocardioides</taxon>
    </lineage>
</organism>
<comment type="caution">
    <text evidence="6">The sequence shown here is derived from an EMBL/GenBank/DDBJ whole genome shotgun (WGS) entry which is preliminary data.</text>
</comment>
<evidence type="ECO:0000256" key="1">
    <source>
        <dbReference type="ARBA" id="ARBA00007074"/>
    </source>
</evidence>
<comment type="similarity">
    <text evidence="1">Belongs to the peptidase C40 family.</text>
</comment>